<dbReference type="OrthoDB" id="467573at2"/>
<keyword evidence="1" id="KW-0808">Transferase</keyword>
<dbReference type="Proteomes" id="UP000002420">
    <property type="component" value="Chromosome"/>
</dbReference>
<dbReference type="SUPFAM" id="SSF53328">
    <property type="entry name" value="Formyltransferase"/>
    <property type="match status" value="1"/>
</dbReference>
<organism evidence="1 2">
    <name type="scientific">Trichlorobacter lovleyi (strain ATCC BAA-1151 / DSM 17278 / SZ)</name>
    <name type="common">Geobacter lovleyi</name>
    <dbReference type="NCBI Taxonomy" id="398767"/>
    <lineage>
        <taxon>Bacteria</taxon>
        <taxon>Pseudomonadati</taxon>
        <taxon>Thermodesulfobacteriota</taxon>
        <taxon>Desulfuromonadia</taxon>
        <taxon>Geobacterales</taxon>
        <taxon>Geobacteraceae</taxon>
        <taxon>Trichlorobacter</taxon>
    </lineage>
</organism>
<dbReference type="InterPro" id="IPR036477">
    <property type="entry name" value="Formyl_transf_N_sf"/>
</dbReference>
<dbReference type="EMBL" id="CP001089">
    <property type="protein sequence ID" value="ACD97096.1"/>
    <property type="molecule type" value="Genomic_DNA"/>
</dbReference>
<accession>B3EBQ7</accession>
<dbReference type="KEGG" id="glo:Glov_3390"/>
<evidence type="ECO:0000313" key="1">
    <source>
        <dbReference type="EMBL" id="ACD97096.1"/>
    </source>
</evidence>
<sequence>MDNSFGMILFPGMRSLAYLAAFERAAVHPVRVVMLSHSILHFQDICAESMRYHYDTSYFDVTETAEKYCKRHGIPLDTVGANNINDDELLQYLDGFDLETWIFTGGGILRDKILSSGKRFIHVHPGRLPAYRGSTTFYYSLLEDGTLYGTAFFMGAELDDGPILEEAAFRVNIYLNQDQSHFVDAILDPYVRSMVLERLLRRWHCKLSPKPQKNISAPQCKPYFVMHPFLRLVAIKRLNDSYSKKLPEGIFVVEDPGE</sequence>
<dbReference type="eggNOG" id="ENOG5033WM1">
    <property type="taxonomic scope" value="Bacteria"/>
</dbReference>
<protein>
    <submittedName>
        <fullName evidence="1">Methionyl-tRNA formyltransferase-like protein</fullName>
    </submittedName>
</protein>
<evidence type="ECO:0000313" key="2">
    <source>
        <dbReference type="Proteomes" id="UP000002420"/>
    </source>
</evidence>
<reference evidence="1 2" key="1">
    <citation type="submission" date="2008-05" db="EMBL/GenBank/DDBJ databases">
        <title>Complete sequence of chromosome of Geobacter lovleyi SZ.</title>
        <authorList>
            <consortium name="US DOE Joint Genome Institute"/>
            <person name="Lucas S."/>
            <person name="Copeland A."/>
            <person name="Lapidus A."/>
            <person name="Glavina del Rio T."/>
            <person name="Dalin E."/>
            <person name="Tice H."/>
            <person name="Bruce D."/>
            <person name="Goodwin L."/>
            <person name="Pitluck S."/>
            <person name="Chertkov O."/>
            <person name="Meincke L."/>
            <person name="Brettin T."/>
            <person name="Detter J.C."/>
            <person name="Han C."/>
            <person name="Tapia R."/>
            <person name="Kuske C.R."/>
            <person name="Schmutz J."/>
            <person name="Larimer F."/>
            <person name="Land M."/>
            <person name="Hauser L."/>
            <person name="Kyrpides N."/>
            <person name="Mikhailova N."/>
            <person name="Sung Y."/>
            <person name="Fletcher K.E."/>
            <person name="Ritalahti K.M."/>
            <person name="Loeffler F.E."/>
            <person name="Richardson P."/>
        </authorList>
    </citation>
    <scope>NUCLEOTIDE SEQUENCE [LARGE SCALE GENOMIC DNA]</scope>
    <source>
        <strain evidence="2">ATCC BAA-1151 / DSM 17278 / SZ</strain>
    </source>
</reference>
<dbReference type="Gene3D" id="3.40.50.170">
    <property type="entry name" value="Formyl transferase, N-terminal domain"/>
    <property type="match status" value="1"/>
</dbReference>
<gene>
    <name evidence="1" type="ordered locus">Glov_3390</name>
</gene>
<keyword evidence="2" id="KW-1185">Reference proteome</keyword>
<dbReference type="GO" id="GO:0016740">
    <property type="term" value="F:transferase activity"/>
    <property type="evidence" value="ECO:0007669"/>
    <property type="project" value="UniProtKB-KW"/>
</dbReference>
<dbReference type="HOGENOM" id="CLU_1146425_0_0_7"/>
<dbReference type="RefSeq" id="WP_012471420.1">
    <property type="nucleotide sequence ID" value="NC_010814.1"/>
</dbReference>
<dbReference type="AlphaFoldDB" id="B3EBQ7"/>
<name>B3EBQ7_TRIL1</name>
<proteinExistence type="predicted"/>
<dbReference type="STRING" id="398767.Glov_3390"/>